<comment type="caution">
    <text evidence="3">The sequence shown here is derived from an EMBL/GenBank/DDBJ whole genome shotgun (WGS) entry which is preliminary data.</text>
</comment>
<name>A0A423XJE7_9PEZI</name>
<accession>A0A423XJE7</accession>
<proteinExistence type="predicted"/>
<reference evidence="3 4" key="1">
    <citation type="submission" date="2015-09" db="EMBL/GenBank/DDBJ databases">
        <title>Host preference determinants of Valsa canker pathogens revealed by comparative genomics.</title>
        <authorList>
            <person name="Yin Z."/>
            <person name="Huang L."/>
        </authorList>
    </citation>
    <scope>NUCLEOTIDE SEQUENCE [LARGE SCALE GENOMIC DNA]</scope>
    <source>
        <strain evidence="3 4">SXYLt</strain>
    </source>
</reference>
<dbReference type="InterPro" id="IPR013087">
    <property type="entry name" value="Znf_C2H2_type"/>
</dbReference>
<evidence type="ECO:0000313" key="3">
    <source>
        <dbReference type="EMBL" id="ROW16515.1"/>
    </source>
</evidence>
<keyword evidence="1" id="KW-0862">Zinc</keyword>
<protein>
    <recommendedName>
        <fullName evidence="2">C2H2-type domain-containing protein</fullName>
    </recommendedName>
</protein>
<dbReference type="GO" id="GO:0008270">
    <property type="term" value="F:zinc ion binding"/>
    <property type="evidence" value="ECO:0007669"/>
    <property type="project" value="UniProtKB-KW"/>
</dbReference>
<keyword evidence="1" id="KW-0863">Zinc-finger</keyword>
<gene>
    <name evidence="3" type="ORF">VPNG_02790</name>
</gene>
<feature type="domain" description="C2H2-type" evidence="2">
    <location>
        <begin position="73"/>
        <end position="108"/>
    </location>
</feature>
<keyword evidence="4" id="KW-1185">Reference proteome</keyword>
<sequence length="199" mass="21964">MAPLQAADFINPLVTNAPNPSSYGYHHGPIPNNNHGWVPPRHQYVNGKLPELRVSDVANAPNPGVRLSFVNTLICDIDVNGGEMCGEDFNEQDKLRRHLRTCHPGAVTAVTGGPINPKERTAGVNALTRWVLLLGWRNARYRTDPYLGTPVIADICNNLERLAAEDPAFAARYGRHFHRRVPHWASADHVPFGTLSLQG</sequence>
<dbReference type="Proteomes" id="UP000285146">
    <property type="component" value="Unassembled WGS sequence"/>
</dbReference>
<dbReference type="AlphaFoldDB" id="A0A423XJE7"/>
<evidence type="ECO:0000313" key="4">
    <source>
        <dbReference type="Proteomes" id="UP000285146"/>
    </source>
</evidence>
<dbReference type="PROSITE" id="PS50157">
    <property type="entry name" value="ZINC_FINGER_C2H2_2"/>
    <property type="match status" value="1"/>
</dbReference>
<keyword evidence="1" id="KW-0479">Metal-binding</keyword>
<organism evidence="3 4">
    <name type="scientific">Cytospora leucostoma</name>
    <dbReference type="NCBI Taxonomy" id="1230097"/>
    <lineage>
        <taxon>Eukaryota</taxon>
        <taxon>Fungi</taxon>
        <taxon>Dikarya</taxon>
        <taxon>Ascomycota</taxon>
        <taxon>Pezizomycotina</taxon>
        <taxon>Sordariomycetes</taxon>
        <taxon>Sordariomycetidae</taxon>
        <taxon>Diaporthales</taxon>
        <taxon>Cytosporaceae</taxon>
        <taxon>Cytospora</taxon>
    </lineage>
</organism>
<dbReference type="InParanoid" id="A0A423XJE7"/>
<evidence type="ECO:0000259" key="2">
    <source>
        <dbReference type="PROSITE" id="PS50157"/>
    </source>
</evidence>
<evidence type="ECO:0000256" key="1">
    <source>
        <dbReference type="PROSITE-ProRule" id="PRU00042"/>
    </source>
</evidence>
<dbReference type="OrthoDB" id="5233426at2759"/>
<dbReference type="EMBL" id="LKEB01000005">
    <property type="protein sequence ID" value="ROW16515.1"/>
    <property type="molecule type" value="Genomic_DNA"/>
</dbReference>